<evidence type="ECO:0000313" key="3">
    <source>
        <dbReference type="EMBL" id="KAK7493814.1"/>
    </source>
</evidence>
<dbReference type="PANTHER" id="PTHR13225">
    <property type="entry name" value="MISEXPRESSION SUPPRESSOR OF RAS 6"/>
    <property type="match status" value="1"/>
</dbReference>
<dbReference type="InterPro" id="IPR024131">
    <property type="entry name" value="UPF0489"/>
</dbReference>
<feature type="compositionally biased region" description="Polar residues" evidence="2">
    <location>
        <begin position="189"/>
        <end position="204"/>
    </location>
</feature>
<organism evidence="3 4">
    <name type="scientific">Batillaria attramentaria</name>
    <dbReference type="NCBI Taxonomy" id="370345"/>
    <lineage>
        <taxon>Eukaryota</taxon>
        <taxon>Metazoa</taxon>
        <taxon>Spiralia</taxon>
        <taxon>Lophotrochozoa</taxon>
        <taxon>Mollusca</taxon>
        <taxon>Gastropoda</taxon>
        <taxon>Caenogastropoda</taxon>
        <taxon>Sorbeoconcha</taxon>
        <taxon>Cerithioidea</taxon>
        <taxon>Batillariidae</taxon>
        <taxon>Batillaria</taxon>
    </lineage>
</organism>
<dbReference type="EMBL" id="JACVVK020000089">
    <property type="protein sequence ID" value="KAK7493814.1"/>
    <property type="molecule type" value="Genomic_DNA"/>
</dbReference>
<gene>
    <name evidence="3" type="ORF">BaRGS_00014955</name>
</gene>
<name>A0ABD0L2Q8_9CAEN</name>
<comment type="caution">
    <text evidence="3">The sequence shown here is derived from an EMBL/GenBank/DDBJ whole genome shotgun (WGS) entry which is preliminary data.</text>
</comment>
<keyword evidence="4" id="KW-1185">Reference proteome</keyword>
<reference evidence="3 4" key="1">
    <citation type="journal article" date="2023" name="Sci. Data">
        <title>Genome assembly of the Korean intertidal mud-creeper Batillaria attramentaria.</title>
        <authorList>
            <person name="Patra A.K."/>
            <person name="Ho P.T."/>
            <person name="Jun S."/>
            <person name="Lee S.J."/>
            <person name="Kim Y."/>
            <person name="Won Y.J."/>
        </authorList>
    </citation>
    <scope>NUCLEOTIDE SEQUENCE [LARGE SCALE GENOMIC DNA]</scope>
    <source>
        <strain evidence="3">Wonlab-2016</strain>
    </source>
</reference>
<evidence type="ECO:0000313" key="4">
    <source>
        <dbReference type="Proteomes" id="UP001519460"/>
    </source>
</evidence>
<protein>
    <submittedName>
        <fullName evidence="3">Uncharacterized protein</fullName>
    </submittedName>
</protein>
<proteinExistence type="inferred from homology"/>
<feature type="region of interest" description="Disordered" evidence="2">
    <location>
        <begin position="189"/>
        <end position="221"/>
    </location>
</feature>
<dbReference type="AlphaFoldDB" id="A0ABD0L2Q8"/>
<accession>A0ABD0L2Q8</accession>
<dbReference type="Pfam" id="PF12640">
    <property type="entry name" value="UPF0489"/>
    <property type="match status" value="1"/>
</dbReference>
<evidence type="ECO:0000256" key="1">
    <source>
        <dbReference type="ARBA" id="ARBA00007099"/>
    </source>
</evidence>
<evidence type="ECO:0000256" key="2">
    <source>
        <dbReference type="SAM" id="MobiDB-lite"/>
    </source>
</evidence>
<sequence>MEPNIAKKLRRYRRLPVFIEEDHHDVVSHIHRAIGSHHLPMSGVTMVHFDSHPDLLLPLNMDADLVFNKEDLYSSLSIENWILPLVYAGHVSEIYWLRPPWAHQLPAGDLTFGVGKCKDTGKLRMTCPDPYFLTEALYTPESQLLQMKETTVHVITITPDNWDCCNLRDSKSDSTGTFTSPEANVNGSLSCENKSSDSASQTSVMPYEAAASRKENSADVQGNSNNVVELRKEAFTAPVACVDGKRKACPEDSVSKSNSCAETAVSHICPGSKLRKTEQGDTHENARSQQEPGDFVIKTFSVEPEGCDEALTRFPEQWKWLGDLRDKLCGKAYVLDIDLDFFSTKDPFRDGCTPEQTALLRELFGYQLPKEASVQALVDFTAARRAQLEELEKAFEELQKDPSRTPCILHPHRQEVFEKLINSFQSSSQMTTVDYEIIYQAGCTMDDTELPHHVSSSAQIQQLMAASRYVLDALPPPTIVTIARSSEDDYCPKDQVDTIEEAMLDVLTKINPGMDIQKMYKQTSNSDEKS</sequence>
<comment type="similarity">
    <text evidence="1">Belongs to the UPF0489 family.</text>
</comment>
<dbReference type="Proteomes" id="UP001519460">
    <property type="component" value="Unassembled WGS sequence"/>
</dbReference>
<dbReference type="PANTHER" id="PTHR13225:SF3">
    <property type="entry name" value="UPF0489 PROTEIN C5ORF22"/>
    <property type="match status" value="1"/>
</dbReference>